<evidence type="ECO:0000313" key="7">
    <source>
        <dbReference type="Proteomes" id="UP000033651"/>
    </source>
</evidence>
<protein>
    <recommendedName>
        <fullName evidence="5">Organic solvent tolerance-like N-terminal domain-containing protein</fullName>
    </recommendedName>
</protein>
<gene>
    <name evidence="6" type="ORF">VI08_01295</name>
</gene>
<comment type="caution">
    <text evidence="6">The sequence shown here is derived from an EMBL/GenBank/DDBJ whole genome shotgun (WGS) entry which is preliminary data.</text>
</comment>
<dbReference type="Proteomes" id="UP000033651">
    <property type="component" value="Unassembled WGS sequence"/>
</dbReference>
<feature type="domain" description="Organic solvent tolerance-like N-terminal" evidence="5">
    <location>
        <begin position="49"/>
        <end position="149"/>
    </location>
</feature>
<evidence type="ECO:0000256" key="1">
    <source>
        <dbReference type="ARBA" id="ARBA00022448"/>
    </source>
</evidence>
<dbReference type="Pfam" id="PF03968">
    <property type="entry name" value="LptD_N"/>
    <property type="match status" value="1"/>
</dbReference>
<name>A0A0F3L0Y7_9GAMM</name>
<dbReference type="AlphaFoldDB" id="A0A0F3L0Y7"/>
<evidence type="ECO:0000256" key="2">
    <source>
        <dbReference type="ARBA" id="ARBA00022729"/>
    </source>
</evidence>
<dbReference type="PANTHER" id="PTHR36504:SF1">
    <property type="entry name" value="LIPOPOLYSACCHARIDE EXPORT SYSTEM PROTEIN LPTA"/>
    <property type="match status" value="1"/>
</dbReference>
<keyword evidence="1" id="KW-0813">Transport</keyword>
<evidence type="ECO:0000259" key="5">
    <source>
        <dbReference type="Pfam" id="PF03968"/>
    </source>
</evidence>
<dbReference type="NCBIfam" id="TIGR03002">
    <property type="entry name" value="outer_YhbN_LptA"/>
    <property type="match status" value="1"/>
</dbReference>
<keyword evidence="4" id="KW-0472">Membrane</keyword>
<dbReference type="GO" id="GO:0030288">
    <property type="term" value="C:outer membrane-bounded periplasmic space"/>
    <property type="evidence" value="ECO:0007669"/>
    <property type="project" value="TreeGrafter"/>
</dbReference>
<reference evidence="6 7" key="1">
    <citation type="submission" date="2015-03" db="EMBL/GenBank/DDBJ databases">
        <title>Draft genome sequence of Luteibacter yeojuensis strain SU11.</title>
        <authorList>
            <person name="Sulaiman J."/>
            <person name="Priya K."/>
            <person name="Chan K.-G."/>
        </authorList>
    </citation>
    <scope>NUCLEOTIDE SEQUENCE [LARGE SCALE GENOMIC DNA]</scope>
    <source>
        <strain evidence="6 7">SU11</strain>
    </source>
</reference>
<dbReference type="PATRIC" id="fig|345309.4.peg.1311"/>
<dbReference type="GO" id="GO:0015920">
    <property type="term" value="P:lipopolysaccharide transport"/>
    <property type="evidence" value="ECO:0007669"/>
    <property type="project" value="InterPro"/>
</dbReference>
<keyword evidence="7" id="KW-1185">Reference proteome</keyword>
<feature type="transmembrane region" description="Helical" evidence="4">
    <location>
        <begin position="6"/>
        <end position="26"/>
    </location>
</feature>
<dbReference type="InterPro" id="IPR052037">
    <property type="entry name" value="LPS_export_LptA"/>
</dbReference>
<accession>A0A0F3L0Y7</accession>
<dbReference type="InterPro" id="IPR014340">
    <property type="entry name" value="LptA"/>
</dbReference>
<evidence type="ECO:0000313" key="6">
    <source>
        <dbReference type="EMBL" id="KJV37190.1"/>
    </source>
</evidence>
<organism evidence="6 7">
    <name type="scientific">Luteibacter yeojuensis</name>
    <dbReference type="NCBI Taxonomy" id="345309"/>
    <lineage>
        <taxon>Bacteria</taxon>
        <taxon>Pseudomonadati</taxon>
        <taxon>Pseudomonadota</taxon>
        <taxon>Gammaproteobacteria</taxon>
        <taxon>Lysobacterales</taxon>
        <taxon>Rhodanobacteraceae</taxon>
        <taxon>Luteibacter</taxon>
    </lineage>
</organism>
<dbReference type="GO" id="GO:0001530">
    <property type="term" value="F:lipopolysaccharide binding"/>
    <property type="evidence" value="ECO:0007669"/>
    <property type="project" value="InterPro"/>
</dbReference>
<dbReference type="EMBL" id="JZRB01000002">
    <property type="protein sequence ID" value="KJV37190.1"/>
    <property type="molecule type" value="Genomic_DNA"/>
</dbReference>
<dbReference type="GO" id="GO:0009279">
    <property type="term" value="C:cell outer membrane"/>
    <property type="evidence" value="ECO:0007669"/>
    <property type="project" value="TreeGrafter"/>
</dbReference>
<keyword evidence="3" id="KW-0574">Periplasm</keyword>
<proteinExistence type="predicted"/>
<evidence type="ECO:0000256" key="4">
    <source>
        <dbReference type="SAM" id="Phobius"/>
    </source>
</evidence>
<dbReference type="InterPro" id="IPR005653">
    <property type="entry name" value="OstA-like_N"/>
</dbReference>
<dbReference type="PANTHER" id="PTHR36504">
    <property type="entry name" value="LIPOPOLYSACCHARIDE EXPORT SYSTEM PROTEIN LPTA"/>
    <property type="match status" value="1"/>
</dbReference>
<dbReference type="Gene3D" id="2.60.450.10">
    <property type="entry name" value="Lipopolysaccharide (LPS) transport protein A like domain"/>
    <property type="match status" value="1"/>
</dbReference>
<keyword evidence="2" id="KW-0732">Signal</keyword>
<keyword evidence="4" id="KW-0812">Transmembrane</keyword>
<evidence type="ECO:0000256" key="3">
    <source>
        <dbReference type="ARBA" id="ARBA00022764"/>
    </source>
</evidence>
<keyword evidence="4" id="KW-1133">Transmembrane helix</keyword>
<dbReference type="GO" id="GO:0017089">
    <property type="term" value="F:glycolipid transfer activity"/>
    <property type="evidence" value="ECO:0007669"/>
    <property type="project" value="TreeGrafter"/>
</dbReference>
<sequence>MAFRRAWVPVGMVATMVAVLVAPHVAAKSSDRMAPATVDGSKFSGVIAPNTKSTIDGRVLILQGTLKITGIHADLYSDGTGALKRAVVTGEHAHIEQLDDANALMQGDAESIDYSVDTGIAILTGSARAAKQNSSTVAGDTLRYNTGTGVFDAESTGSALVRVTFQPKASAAAPAPAPSQTAK</sequence>